<feature type="compositionally biased region" description="Polar residues" evidence="1">
    <location>
        <begin position="399"/>
        <end position="409"/>
    </location>
</feature>
<dbReference type="OMA" id="RIKNCNH"/>
<dbReference type="OrthoDB" id="447200at2759"/>
<reference evidence="2 3" key="1">
    <citation type="submission" date="2014-03" db="EMBL/GenBank/DDBJ databases">
        <title>The Genome Sequence of Plasmodium fragile nilgiri.</title>
        <authorList>
            <consortium name="The Broad Institute Genomics Platform"/>
            <consortium name="The Broad Institute Genome Sequencing Center for Infectious Disease"/>
            <person name="Neafsey D."/>
            <person name="Duraisingh M."/>
            <person name="Young S.K."/>
            <person name="Zeng Q."/>
            <person name="Gargeya S."/>
            <person name="Abouelleil A."/>
            <person name="Alvarado L."/>
            <person name="Chapman S.B."/>
            <person name="Gainer-Dewar J."/>
            <person name="Goldberg J."/>
            <person name="Griggs A."/>
            <person name="Gujja S."/>
            <person name="Hansen M."/>
            <person name="Howarth C."/>
            <person name="Imamovic A."/>
            <person name="Larimer J."/>
            <person name="Pearson M."/>
            <person name="Poon T.W."/>
            <person name="Priest M."/>
            <person name="Roberts A."/>
            <person name="Saif S."/>
            <person name="Shea T."/>
            <person name="Sykes S."/>
            <person name="Wortman J."/>
            <person name="Nusbaum C."/>
            <person name="Birren B."/>
        </authorList>
    </citation>
    <scope>NUCLEOTIDE SEQUENCE [LARGE SCALE GENOMIC DNA]</scope>
    <source>
        <strain evidence="3">nilgiri</strain>
    </source>
</reference>
<dbReference type="GeneID" id="24269470"/>
<organism evidence="2 3">
    <name type="scientific">Plasmodium fragile</name>
    <dbReference type="NCBI Taxonomy" id="5857"/>
    <lineage>
        <taxon>Eukaryota</taxon>
        <taxon>Sar</taxon>
        <taxon>Alveolata</taxon>
        <taxon>Apicomplexa</taxon>
        <taxon>Aconoidasida</taxon>
        <taxon>Haemosporida</taxon>
        <taxon>Plasmodiidae</taxon>
        <taxon>Plasmodium</taxon>
        <taxon>Plasmodium (Plasmodium)</taxon>
    </lineage>
</organism>
<gene>
    <name evidence="2" type="ORF">AK88_04156</name>
</gene>
<keyword evidence="3" id="KW-1185">Reference proteome</keyword>
<feature type="compositionally biased region" description="Polar residues" evidence="1">
    <location>
        <begin position="196"/>
        <end position="211"/>
    </location>
</feature>
<feature type="region of interest" description="Disordered" evidence="1">
    <location>
        <begin position="384"/>
        <end position="409"/>
    </location>
</feature>
<dbReference type="VEuPathDB" id="PlasmoDB:AK88_04156"/>
<dbReference type="Proteomes" id="UP000054561">
    <property type="component" value="Unassembled WGS sequence"/>
</dbReference>
<sequence>MEEEKPDEDEEVTVGKNIIHNNFASAEFLSNFQFLLDHSNPFYHLHDRHFPCGLKSALGVGRNADGGSTIGRGHGTKKLLIHLVPSNKSDLYKFLKKKKEQVQNLYGKDETYKYESHISLTGYFSCDNIFIFTKSLYLYLFYYVKLYHLSRKLSVRDLFFCIPYRVGRSACDGRRALWGEERPCRKQWARRDAQDRAQSQSHHPRSQPTTRNVEEKRILTNNDGYVIIPIMCEWLKRIFENFHFLIKNDSFASCRKHTQGGTDKSSRRHLRKRAAVKEEDGHFVGEKDKRYRVEHDQSEDLPMKIHCQGNNATGVISLPVPDECVTSFQNIDTPLAHDDGDESASHSCIKRSKARCSLSSVSTSSSSGDVGQCAAVTQGANKSPALNPSVCEQGDRTRSSGMSRSNIGVRSNRSRWGNRIKYRYNNDKVRLLDCRIKNCNHISLASNRKDQGVQNQIAHMYKDMKYHFSNCTWDMVMYECVEGGRNTHIRGDVTEIEIGNASKNSPRGNNLHLNEIFRLRNFAIS</sequence>
<dbReference type="AlphaFoldDB" id="A0A0D9QGK7"/>
<proteinExistence type="predicted"/>
<dbReference type="EMBL" id="KQ001699">
    <property type="protein sequence ID" value="KJP86185.1"/>
    <property type="molecule type" value="Genomic_DNA"/>
</dbReference>
<dbReference type="RefSeq" id="XP_012337189.1">
    <property type="nucleotide sequence ID" value="XM_012481766.1"/>
</dbReference>
<evidence type="ECO:0000313" key="3">
    <source>
        <dbReference type="Proteomes" id="UP000054561"/>
    </source>
</evidence>
<protein>
    <submittedName>
        <fullName evidence="2">Uncharacterized protein</fullName>
    </submittedName>
</protein>
<accession>A0A0D9QGK7</accession>
<evidence type="ECO:0000256" key="1">
    <source>
        <dbReference type="SAM" id="MobiDB-lite"/>
    </source>
</evidence>
<evidence type="ECO:0000313" key="2">
    <source>
        <dbReference type="EMBL" id="KJP86185.1"/>
    </source>
</evidence>
<name>A0A0D9QGK7_PLAFR</name>
<feature type="region of interest" description="Disordered" evidence="1">
    <location>
        <begin position="189"/>
        <end position="214"/>
    </location>
</feature>
<feature type="region of interest" description="Disordered" evidence="1">
    <location>
        <begin position="256"/>
        <end position="280"/>
    </location>
</feature>